<dbReference type="PROSITE" id="PS51842">
    <property type="entry name" value="IF_ROD_2"/>
    <property type="match status" value="1"/>
</dbReference>
<feature type="region of interest" description="Disordered" evidence="5">
    <location>
        <begin position="540"/>
        <end position="562"/>
    </location>
</feature>
<dbReference type="PANTHER" id="PTHR23239">
    <property type="entry name" value="INTERMEDIATE FILAMENT"/>
    <property type="match status" value="1"/>
</dbReference>
<gene>
    <name evidence="7" type="ORF">NDU88_002239</name>
</gene>
<evidence type="ECO:0000256" key="2">
    <source>
        <dbReference type="ARBA" id="ARBA00023054"/>
    </source>
</evidence>
<proteinExistence type="inferred from homology"/>
<dbReference type="Gene3D" id="1.20.5.1160">
    <property type="entry name" value="Vasodilator-stimulated phosphoprotein"/>
    <property type="match status" value="1"/>
</dbReference>
<feature type="compositionally biased region" description="Low complexity" evidence="5">
    <location>
        <begin position="396"/>
        <end position="408"/>
    </location>
</feature>
<keyword evidence="8" id="KW-1185">Reference proteome</keyword>
<protein>
    <recommendedName>
        <fullName evidence="6">IF rod domain-containing protein</fullName>
    </recommendedName>
</protein>
<name>A0AAV7Q6B8_PLEWA</name>
<feature type="compositionally biased region" description="Polar residues" evidence="5">
    <location>
        <begin position="445"/>
        <end position="496"/>
    </location>
</feature>
<dbReference type="Proteomes" id="UP001066276">
    <property type="component" value="Chromosome 6"/>
</dbReference>
<dbReference type="SUPFAM" id="SSF64593">
    <property type="entry name" value="Intermediate filament protein, coiled coil region"/>
    <property type="match status" value="2"/>
</dbReference>
<dbReference type="Gene3D" id="1.20.5.500">
    <property type="entry name" value="Single helix bin"/>
    <property type="match status" value="1"/>
</dbReference>
<feature type="compositionally biased region" description="Polar residues" evidence="5">
    <location>
        <begin position="409"/>
        <end position="437"/>
    </location>
</feature>
<dbReference type="GO" id="GO:0030855">
    <property type="term" value="P:epithelial cell differentiation"/>
    <property type="evidence" value="ECO:0007669"/>
    <property type="project" value="TreeGrafter"/>
</dbReference>
<dbReference type="GO" id="GO:0005882">
    <property type="term" value="C:intermediate filament"/>
    <property type="evidence" value="ECO:0007669"/>
    <property type="project" value="UniProtKB-KW"/>
</dbReference>
<feature type="coiled-coil region" evidence="4">
    <location>
        <begin position="53"/>
        <end position="94"/>
    </location>
</feature>
<dbReference type="InterPro" id="IPR039008">
    <property type="entry name" value="IF_rod_dom"/>
</dbReference>
<reference evidence="7" key="1">
    <citation type="journal article" date="2022" name="bioRxiv">
        <title>Sequencing and chromosome-scale assembly of the giantPleurodeles waltlgenome.</title>
        <authorList>
            <person name="Brown T."/>
            <person name="Elewa A."/>
            <person name="Iarovenko S."/>
            <person name="Subramanian E."/>
            <person name="Araus A.J."/>
            <person name="Petzold A."/>
            <person name="Susuki M."/>
            <person name="Suzuki K.-i.T."/>
            <person name="Hayashi T."/>
            <person name="Toyoda A."/>
            <person name="Oliveira C."/>
            <person name="Osipova E."/>
            <person name="Leigh N.D."/>
            <person name="Simon A."/>
            <person name="Yun M.H."/>
        </authorList>
    </citation>
    <scope>NUCLEOTIDE SEQUENCE</scope>
    <source>
        <strain evidence="7">20211129_DDA</strain>
        <tissue evidence="7">Liver</tissue>
    </source>
</reference>
<keyword evidence="1 3" id="KW-0403">Intermediate filament</keyword>
<feature type="compositionally biased region" description="Polar residues" evidence="5">
    <location>
        <begin position="379"/>
        <end position="395"/>
    </location>
</feature>
<dbReference type="InterPro" id="IPR002957">
    <property type="entry name" value="Keratin_I"/>
</dbReference>
<feature type="coiled-coil region" evidence="4">
    <location>
        <begin position="265"/>
        <end position="352"/>
    </location>
</feature>
<dbReference type="FunFam" id="1.20.5.500:FF:000001">
    <property type="entry name" value="Type II keratin 23"/>
    <property type="match status" value="1"/>
</dbReference>
<feature type="region of interest" description="Disordered" evidence="5">
    <location>
        <begin position="1"/>
        <end position="26"/>
    </location>
</feature>
<dbReference type="Pfam" id="PF00038">
    <property type="entry name" value="Filament"/>
    <property type="match status" value="1"/>
</dbReference>
<evidence type="ECO:0000256" key="4">
    <source>
        <dbReference type="SAM" id="Coils"/>
    </source>
</evidence>
<accession>A0AAV7Q6B8</accession>
<evidence type="ECO:0000313" key="7">
    <source>
        <dbReference type="EMBL" id="KAJ1135809.1"/>
    </source>
</evidence>
<dbReference type="PANTHER" id="PTHR23239:SF378">
    <property type="entry name" value="KERATIN, TYPE I CYTOSKELETAL 47 KDA"/>
    <property type="match status" value="1"/>
</dbReference>
<evidence type="ECO:0000256" key="1">
    <source>
        <dbReference type="ARBA" id="ARBA00022754"/>
    </source>
</evidence>
<evidence type="ECO:0000259" key="6">
    <source>
        <dbReference type="PROSITE" id="PS51842"/>
    </source>
</evidence>
<feature type="coiled-coil region" evidence="4">
    <location>
        <begin position="166"/>
        <end position="200"/>
    </location>
</feature>
<dbReference type="GO" id="GO:0005198">
    <property type="term" value="F:structural molecule activity"/>
    <property type="evidence" value="ECO:0007669"/>
    <property type="project" value="InterPro"/>
</dbReference>
<dbReference type="Gene3D" id="1.20.5.170">
    <property type="match status" value="1"/>
</dbReference>
<dbReference type="PRINTS" id="PR01248">
    <property type="entry name" value="TYPE1KERATIN"/>
</dbReference>
<dbReference type="AlphaFoldDB" id="A0AAV7Q6B8"/>
<evidence type="ECO:0000256" key="5">
    <source>
        <dbReference type="SAM" id="MobiDB-lite"/>
    </source>
</evidence>
<comment type="caution">
    <text evidence="7">The sequence shown here is derived from an EMBL/GenBank/DDBJ whole genome shotgun (WGS) entry which is preliminary data.</text>
</comment>
<feature type="region of interest" description="Disordered" evidence="5">
    <location>
        <begin position="376"/>
        <end position="521"/>
    </location>
</feature>
<dbReference type="InterPro" id="IPR018039">
    <property type="entry name" value="IF_conserved"/>
</dbReference>
<feature type="domain" description="IF rod" evidence="6">
    <location>
        <begin position="56"/>
        <end position="367"/>
    </location>
</feature>
<dbReference type="FunFam" id="1.20.5.170:FF:000002">
    <property type="entry name" value="Type I keratin KA11"/>
    <property type="match status" value="1"/>
</dbReference>
<keyword evidence="2 4" id="KW-0175">Coiled coil</keyword>
<feature type="compositionally biased region" description="Low complexity" evidence="5">
    <location>
        <begin position="507"/>
        <end position="521"/>
    </location>
</feature>
<evidence type="ECO:0000313" key="8">
    <source>
        <dbReference type="Proteomes" id="UP001066276"/>
    </source>
</evidence>
<dbReference type="GO" id="GO:0045109">
    <property type="term" value="P:intermediate filament organization"/>
    <property type="evidence" value="ECO:0007669"/>
    <property type="project" value="TreeGrafter"/>
</dbReference>
<organism evidence="7 8">
    <name type="scientific">Pleurodeles waltl</name>
    <name type="common">Iberian ribbed newt</name>
    <dbReference type="NCBI Taxonomy" id="8319"/>
    <lineage>
        <taxon>Eukaryota</taxon>
        <taxon>Metazoa</taxon>
        <taxon>Chordata</taxon>
        <taxon>Craniata</taxon>
        <taxon>Vertebrata</taxon>
        <taxon>Euteleostomi</taxon>
        <taxon>Amphibia</taxon>
        <taxon>Batrachia</taxon>
        <taxon>Caudata</taxon>
        <taxon>Salamandroidea</taxon>
        <taxon>Salamandridae</taxon>
        <taxon>Pleurodelinae</taxon>
        <taxon>Pleurodeles</taxon>
    </lineage>
</organism>
<dbReference type="PROSITE" id="PS00226">
    <property type="entry name" value="IF_ROD_1"/>
    <property type="match status" value="1"/>
</dbReference>
<evidence type="ECO:0000256" key="3">
    <source>
        <dbReference type="RuleBase" id="RU000685"/>
    </source>
</evidence>
<dbReference type="SMART" id="SM01391">
    <property type="entry name" value="Filament"/>
    <property type="match status" value="1"/>
</dbReference>
<comment type="similarity">
    <text evidence="3">Belongs to the intermediate filament family.</text>
</comment>
<sequence>MPPLRSFGVSSAVGGRETRPSAGAGLLSTLNGGGNAGFDTNLGFSNSEFSILSNNEKSTMQNLNDRLAAYLEKVRSLEEANQELELKIREFLKTKAPVIDKDLNGYYADISLLQSQIQKGTMENQGLMLQIDNERLAMEDFKMKYETWMMARKGVEQEISSVRRTYDELTLVKTDLEIEIESLNQELIELQKSHEEEQSDFQNHMRGEVNVELNCGPHMDLLKVLGDMREQYEAITAKNRSDLEKWYQVQSADLKQEVAVRAETTQTSKSEVTELKRLLQSLEIELQTAVSMKDSTEHMLDETEARYGAELQKLQVTITRLEEELSGVRSDMEHHSNEYQQLLGVKMRLEQEIATYRRLLEGEDFSSSFTEETEKAIGSTVSSTMNNSLKSSTIEGSSTFSGSTKSGTPASGNSMSSGQASDRVVHSSTLHGNSKSDSAMKADTISGTTTNGGIKSVSSMGAKSLEGNTSNINAKSDDTANGNSESASSVNLSTLNARFESGGRGGSPDASLSSISSSTASDNAVIGTTKSTFSVSNSILSDSTSKGSINNGTTEGDNTMNGGTESAVTVSDSSIFGSAKNGSAVIESFEIGHMKSESFEYESDSNESDGFEIGSPISSPVSGIPRRSIKIRRVRKVTQDLVDGKVVSTSIEEKEEPIE</sequence>
<dbReference type="EMBL" id="JANPWB010000010">
    <property type="protein sequence ID" value="KAJ1135809.1"/>
    <property type="molecule type" value="Genomic_DNA"/>
</dbReference>